<dbReference type="Proteomes" id="UP000245884">
    <property type="component" value="Unassembled WGS sequence"/>
</dbReference>
<dbReference type="HAMAP" id="MF_01080">
    <property type="entry name" value="TruB_bact"/>
    <property type="match status" value="1"/>
</dbReference>
<feature type="compositionally biased region" description="Low complexity" evidence="6">
    <location>
        <begin position="550"/>
        <end position="570"/>
    </location>
</feature>
<dbReference type="OrthoDB" id="9995526at2759"/>
<gene>
    <name evidence="8" type="ORF">BDZ90DRAFT_55210</name>
</gene>
<evidence type="ECO:0000256" key="6">
    <source>
        <dbReference type="SAM" id="MobiDB-lite"/>
    </source>
</evidence>
<evidence type="ECO:0000256" key="2">
    <source>
        <dbReference type="ARBA" id="ARBA00008999"/>
    </source>
</evidence>
<feature type="region of interest" description="Disordered" evidence="6">
    <location>
        <begin position="38"/>
        <end position="146"/>
    </location>
</feature>
<evidence type="ECO:0000313" key="8">
    <source>
        <dbReference type="EMBL" id="PWN25975.1"/>
    </source>
</evidence>
<feature type="domain" description="Pseudouridine synthase II N-terminal" evidence="7">
    <location>
        <begin position="206"/>
        <end position="339"/>
    </location>
</feature>
<evidence type="ECO:0000256" key="3">
    <source>
        <dbReference type="ARBA" id="ARBA00012787"/>
    </source>
</evidence>
<evidence type="ECO:0000313" key="9">
    <source>
        <dbReference type="Proteomes" id="UP000245884"/>
    </source>
</evidence>
<dbReference type="PANTHER" id="PTHR13767">
    <property type="entry name" value="TRNA-PSEUDOURIDINE SYNTHASE"/>
    <property type="match status" value="1"/>
</dbReference>
<accession>A0A316US67</accession>
<dbReference type="GO" id="GO:1990481">
    <property type="term" value="P:mRNA pseudouridine synthesis"/>
    <property type="evidence" value="ECO:0007669"/>
    <property type="project" value="TreeGrafter"/>
</dbReference>
<dbReference type="GO" id="GO:0003723">
    <property type="term" value="F:RNA binding"/>
    <property type="evidence" value="ECO:0007669"/>
    <property type="project" value="InterPro"/>
</dbReference>
<dbReference type="RefSeq" id="XP_025360587.1">
    <property type="nucleotide sequence ID" value="XM_025509672.1"/>
</dbReference>
<feature type="region of interest" description="Disordered" evidence="6">
    <location>
        <begin position="550"/>
        <end position="574"/>
    </location>
</feature>
<feature type="compositionally biased region" description="Gly residues" evidence="6">
    <location>
        <begin position="79"/>
        <end position="123"/>
    </location>
</feature>
<keyword evidence="4" id="KW-0819">tRNA processing</keyword>
<dbReference type="STRING" id="1569628.A0A316US67"/>
<dbReference type="InterPro" id="IPR002501">
    <property type="entry name" value="PsdUridine_synth_N"/>
</dbReference>
<dbReference type="EC" id="5.4.99.25" evidence="3"/>
<dbReference type="Gene3D" id="3.30.2350.10">
    <property type="entry name" value="Pseudouridine synthase"/>
    <property type="match status" value="1"/>
</dbReference>
<evidence type="ECO:0000259" key="7">
    <source>
        <dbReference type="Pfam" id="PF01509"/>
    </source>
</evidence>
<sequence>MLRASLVTALQSPPVTTQSLLAILRNLGLHSAASASPLHPRPFSSMPDLSGAPPTLGSSKGGGNFQSQRGGRGRFDPTGRGGRGGGDGGGGGRGRGGGGGRGGGYRPQRGGRGGGGGSGGGRDAGPSSASEKNVQHPGHIPGSIASRPLNGVFAIDKPSGPPCMDLLEVLKDLFAHSPLFRNPNGSIPEGHGGKAWRPQDKRWRNKAAPPKVGQGGTLDPLASGVLVIGVGTGTKALQGFLDCAKTYETVGLLGASTTSYDSQDPIMLRKPHSHVTSDMITSFLPYFTGPLLQYPPLFSAVKMDGKRLMDYARQNLPLPRPIDPREIEVVRLELQNWHDAGQHSWKWPEKEIPEEDKKLIGRVKELAGQKEGETETVYNKGEEAEKATKEAEAAAHATEGQSEVAADPAVSEDQAAAATTAAEDAAASKSVDPAAFRLRMTVSSGTYVRSIVHDVGLACSSAAHVVELRRTRQGEWVTTDDKNDDESAAAPIEGDQTMEGGAAVEAGQGDASTSEAKTQGEASAEAPAATGGLDLELRDDFLMGAEEPTTTAAPEAAAASTSNSAPVAASEETPREGTALCLPWSLFADAHAEQQRVLADVKDVNSVKLRGEDGTELKVWEKELLRVLRPV</sequence>
<keyword evidence="9" id="KW-1185">Reference proteome</keyword>
<feature type="region of interest" description="Disordered" evidence="6">
    <location>
        <begin position="476"/>
        <end position="533"/>
    </location>
</feature>
<dbReference type="InterPro" id="IPR020103">
    <property type="entry name" value="PsdUridine_synth_cat_dom_sf"/>
</dbReference>
<comment type="catalytic activity">
    <reaction evidence="1">
        <text>a uridine in mRNA = a pseudouridine in mRNA</text>
        <dbReference type="Rhea" id="RHEA:56644"/>
        <dbReference type="Rhea" id="RHEA-COMP:14658"/>
        <dbReference type="Rhea" id="RHEA-COMP:14659"/>
        <dbReference type="ChEBI" id="CHEBI:65314"/>
        <dbReference type="ChEBI" id="CHEBI:65315"/>
    </reaction>
</comment>
<evidence type="ECO:0000256" key="4">
    <source>
        <dbReference type="ARBA" id="ARBA00022694"/>
    </source>
</evidence>
<dbReference type="SUPFAM" id="SSF55120">
    <property type="entry name" value="Pseudouridine synthase"/>
    <property type="match status" value="1"/>
</dbReference>
<name>A0A316US67_9BASI</name>
<dbReference type="GO" id="GO:0005634">
    <property type="term" value="C:nucleus"/>
    <property type="evidence" value="ECO:0007669"/>
    <property type="project" value="TreeGrafter"/>
</dbReference>
<dbReference type="GeneID" id="37031495"/>
<dbReference type="GO" id="GO:0160148">
    <property type="term" value="F:tRNA pseudouridine(55) synthase activity"/>
    <property type="evidence" value="ECO:0007669"/>
    <property type="project" value="UniProtKB-EC"/>
</dbReference>
<dbReference type="EMBL" id="KZ819673">
    <property type="protein sequence ID" value="PWN25975.1"/>
    <property type="molecule type" value="Genomic_DNA"/>
</dbReference>
<dbReference type="InterPro" id="IPR014780">
    <property type="entry name" value="tRNA_psdUridine_synth_TruB"/>
</dbReference>
<proteinExistence type="inferred from homology"/>
<evidence type="ECO:0000256" key="1">
    <source>
        <dbReference type="ARBA" id="ARBA00001166"/>
    </source>
</evidence>
<dbReference type="AlphaFoldDB" id="A0A316US67"/>
<feature type="compositionally biased region" description="Polar residues" evidence="6">
    <location>
        <begin position="510"/>
        <end position="521"/>
    </location>
</feature>
<dbReference type="PANTHER" id="PTHR13767:SF2">
    <property type="entry name" value="PSEUDOURIDYLATE SYNTHASE TRUB1"/>
    <property type="match status" value="1"/>
</dbReference>
<comment type="similarity">
    <text evidence="2">Belongs to the pseudouridine synthase TruB family.</text>
</comment>
<dbReference type="Pfam" id="PF01509">
    <property type="entry name" value="TruB_N"/>
    <property type="match status" value="1"/>
</dbReference>
<protein>
    <recommendedName>
        <fullName evidence="3">tRNA pseudouridine(55) synthase</fullName>
        <ecNumber evidence="3">5.4.99.25</ecNumber>
    </recommendedName>
</protein>
<feature type="region of interest" description="Disordered" evidence="6">
    <location>
        <begin position="368"/>
        <end position="387"/>
    </location>
</feature>
<keyword evidence="5" id="KW-0413">Isomerase</keyword>
<organism evidence="8 9">
    <name type="scientific">Jaminaea rosea</name>
    <dbReference type="NCBI Taxonomy" id="1569628"/>
    <lineage>
        <taxon>Eukaryota</taxon>
        <taxon>Fungi</taxon>
        <taxon>Dikarya</taxon>
        <taxon>Basidiomycota</taxon>
        <taxon>Ustilaginomycotina</taxon>
        <taxon>Exobasidiomycetes</taxon>
        <taxon>Microstromatales</taxon>
        <taxon>Microstromatales incertae sedis</taxon>
        <taxon>Jaminaea</taxon>
    </lineage>
</organism>
<evidence type="ECO:0000256" key="5">
    <source>
        <dbReference type="ARBA" id="ARBA00023235"/>
    </source>
</evidence>
<dbReference type="GO" id="GO:0006400">
    <property type="term" value="P:tRNA modification"/>
    <property type="evidence" value="ECO:0007669"/>
    <property type="project" value="TreeGrafter"/>
</dbReference>
<reference evidence="8 9" key="1">
    <citation type="journal article" date="2018" name="Mol. Biol. Evol.">
        <title>Broad Genomic Sampling Reveals a Smut Pathogenic Ancestry of the Fungal Clade Ustilaginomycotina.</title>
        <authorList>
            <person name="Kijpornyongpan T."/>
            <person name="Mondo S.J."/>
            <person name="Barry K."/>
            <person name="Sandor L."/>
            <person name="Lee J."/>
            <person name="Lipzen A."/>
            <person name="Pangilinan J."/>
            <person name="LaButti K."/>
            <person name="Hainaut M."/>
            <person name="Henrissat B."/>
            <person name="Grigoriev I.V."/>
            <person name="Spatafora J.W."/>
            <person name="Aime M.C."/>
        </authorList>
    </citation>
    <scope>NUCLEOTIDE SEQUENCE [LARGE SCALE GENOMIC DNA]</scope>
    <source>
        <strain evidence="8 9">MCA 5214</strain>
    </source>
</reference>